<name>A0A1I7ZX12_9BILA</name>
<dbReference type="Proteomes" id="UP000095287">
    <property type="component" value="Unplaced"/>
</dbReference>
<accession>A0A1I7ZX12</accession>
<evidence type="ECO:0000313" key="2">
    <source>
        <dbReference type="WBParaSite" id="L893_g30617.t1"/>
    </source>
</evidence>
<keyword evidence="1" id="KW-1185">Reference proteome</keyword>
<protein>
    <submittedName>
        <fullName evidence="2">Aspergillus nuclease S(1)</fullName>
    </submittedName>
</protein>
<sequence>MCSWMAVRHEEAMEDGKDGNFLIIWDNNWPWDKQLVAEIACENGPSALAINLGYRWFMVSPSSREQGHIYDCLHDRTQNACQEPKSCVARASFDNHTVGLRIIHKSKPTVIHGNRESPT</sequence>
<organism evidence="1 2">
    <name type="scientific">Steinernema glaseri</name>
    <dbReference type="NCBI Taxonomy" id="37863"/>
    <lineage>
        <taxon>Eukaryota</taxon>
        <taxon>Metazoa</taxon>
        <taxon>Ecdysozoa</taxon>
        <taxon>Nematoda</taxon>
        <taxon>Chromadorea</taxon>
        <taxon>Rhabditida</taxon>
        <taxon>Tylenchina</taxon>
        <taxon>Panagrolaimomorpha</taxon>
        <taxon>Strongyloidoidea</taxon>
        <taxon>Steinernematidae</taxon>
        <taxon>Steinernema</taxon>
    </lineage>
</organism>
<evidence type="ECO:0000313" key="1">
    <source>
        <dbReference type="Proteomes" id="UP000095287"/>
    </source>
</evidence>
<dbReference type="WBParaSite" id="L893_g30617.t1">
    <property type="protein sequence ID" value="L893_g30617.t1"/>
    <property type="gene ID" value="L893_g30617"/>
</dbReference>
<dbReference type="AlphaFoldDB" id="A0A1I7ZX12"/>
<reference evidence="2" key="1">
    <citation type="submission" date="2016-11" db="UniProtKB">
        <authorList>
            <consortium name="WormBaseParasite"/>
        </authorList>
    </citation>
    <scope>IDENTIFICATION</scope>
</reference>
<proteinExistence type="predicted"/>